<proteinExistence type="predicted"/>
<protein>
    <submittedName>
        <fullName evidence="1">Uncharacterized protein</fullName>
    </submittedName>
</protein>
<evidence type="ECO:0000313" key="2">
    <source>
        <dbReference type="Proteomes" id="UP000054632"/>
    </source>
</evidence>
<comment type="caution">
    <text evidence="1">The sequence shown here is derived from an EMBL/GenBank/DDBJ whole genome shotgun (WGS) entry which is preliminary data.</text>
</comment>
<reference evidence="1 2" key="1">
    <citation type="submission" date="2015-01" db="EMBL/GenBank/DDBJ databases">
        <title>Evolution of Trichinella species and genotypes.</title>
        <authorList>
            <person name="Korhonen P.K."/>
            <person name="Edoardo P."/>
            <person name="Giuseppe L.R."/>
            <person name="Gasser R.B."/>
        </authorList>
    </citation>
    <scope>NUCLEOTIDE SEQUENCE [LARGE SCALE GENOMIC DNA]</scope>
    <source>
        <strain evidence="1">ISS13</strain>
    </source>
</reference>
<accession>A0A0V1DU17</accession>
<dbReference type="Proteomes" id="UP000054632">
    <property type="component" value="Unassembled WGS sequence"/>
</dbReference>
<organism evidence="1 2">
    <name type="scientific">Trichinella pseudospiralis</name>
    <name type="common">Parasitic roundworm</name>
    <dbReference type="NCBI Taxonomy" id="6337"/>
    <lineage>
        <taxon>Eukaryota</taxon>
        <taxon>Metazoa</taxon>
        <taxon>Ecdysozoa</taxon>
        <taxon>Nematoda</taxon>
        <taxon>Enoplea</taxon>
        <taxon>Dorylaimia</taxon>
        <taxon>Trichinellida</taxon>
        <taxon>Trichinellidae</taxon>
        <taxon>Trichinella</taxon>
    </lineage>
</organism>
<name>A0A0V1DU17_TRIPS</name>
<evidence type="ECO:0000313" key="1">
    <source>
        <dbReference type="EMBL" id="KRY64986.1"/>
    </source>
</evidence>
<gene>
    <name evidence="1" type="ORF">T4A_13219</name>
</gene>
<sequence>MSSMSFRSKHRPLCTYWTSKPNYTHNYAGDLYATHIRELYAGARILTRQLLFSCKYYAGVWPSLFLFFNSNCAQILCYNLDSTSPNFNYGLFSTGTKLFIPSISPHCCCLLHKPLPFPAYYFKLSA</sequence>
<dbReference type="EMBL" id="JYDR01000241">
    <property type="protein sequence ID" value="KRY64986.1"/>
    <property type="molecule type" value="Genomic_DNA"/>
</dbReference>
<dbReference type="AlphaFoldDB" id="A0A0V1DU17"/>